<dbReference type="SMART" id="SM00448">
    <property type="entry name" value="REC"/>
    <property type="match status" value="1"/>
</dbReference>
<dbReference type="PROSITE" id="PS50110">
    <property type="entry name" value="RESPONSE_REGULATORY"/>
    <property type="match status" value="1"/>
</dbReference>
<dbReference type="InterPro" id="IPR011006">
    <property type="entry name" value="CheY-like_superfamily"/>
</dbReference>
<reference evidence="3 4" key="1">
    <citation type="submission" date="2019-12" db="EMBL/GenBank/DDBJ databases">
        <authorList>
            <person name="Huq M.A."/>
        </authorList>
    </citation>
    <scope>NUCLEOTIDE SEQUENCE [LARGE SCALE GENOMIC DNA]</scope>
    <source>
        <strain evidence="3 4">MAH-20</strain>
    </source>
</reference>
<feature type="modified residue" description="4-aspartylphosphate" evidence="1">
    <location>
        <position position="56"/>
    </location>
</feature>
<gene>
    <name evidence="3" type="ORF">GON01_12840</name>
</gene>
<organism evidence="3 4">
    <name type="scientific">Sphingomonas horti</name>
    <dbReference type="NCBI Taxonomy" id="2682842"/>
    <lineage>
        <taxon>Bacteria</taxon>
        <taxon>Pseudomonadati</taxon>
        <taxon>Pseudomonadota</taxon>
        <taxon>Alphaproteobacteria</taxon>
        <taxon>Sphingomonadales</taxon>
        <taxon>Sphingomonadaceae</taxon>
        <taxon>Sphingomonas</taxon>
    </lineage>
</organism>
<name>A0A6I4J3A9_9SPHN</name>
<dbReference type="RefSeq" id="WP_157027786.1">
    <property type="nucleotide sequence ID" value="NZ_WQMS01000016.1"/>
</dbReference>
<protein>
    <submittedName>
        <fullName evidence="3">Response regulator</fullName>
    </submittedName>
</protein>
<evidence type="ECO:0000259" key="2">
    <source>
        <dbReference type="PROSITE" id="PS50110"/>
    </source>
</evidence>
<accession>A0A6I4J3A9</accession>
<dbReference type="GO" id="GO:0000160">
    <property type="term" value="P:phosphorelay signal transduction system"/>
    <property type="evidence" value="ECO:0007669"/>
    <property type="project" value="InterPro"/>
</dbReference>
<sequence>MERPKRILLVEDEFLVAAEMCEEVGDLGLEVVGPCGSVEEAVAAIRSTPIDAALVDINLGGIWAYPIADELIARDVPFAFTTGYDRASIQDRYAEVPRISKPVPARVLRSLIQTILESRPAGRKAATS</sequence>
<keyword evidence="1" id="KW-0597">Phosphoprotein</keyword>
<proteinExistence type="predicted"/>
<dbReference type="SUPFAM" id="SSF52172">
    <property type="entry name" value="CheY-like"/>
    <property type="match status" value="1"/>
</dbReference>
<dbReference type="InterPro" id="IPR001789">
    <property type="entry name" value="Sig_transdc_resp-reg_receiver"/>
</dbReference>
<dbReference type="EMBL" id="WQMS01000016">
    <property type="protein sequence ID" value="MVO78816.1"/>
    <property type="molecule type" value="Genomic_DNA"/>
</dbReference>
<dbReference type="AlphaFoldDB" id="A0A6I4J3A9"/>
<evidence type="ECO:0000313" key="4">
    <source>
        <dbReference type="Proteomes" id="UP000441389"/>
    </source>
</evidence>
<comment type="caution">
    <text evidence="3">The sequence shown here is derived from an EMBL/GenBank/DDBJ whole genome shotgun (WGS) entry which is preliminary data.</text>
</comment>
<evidence type="ECO:0000256" key="1">
    <source>
        <dbReference type="PROSITE-ProRule" id="PRU00169"/>
    </source>
</evidence>
<feature type="domain" description="Response regulatory" evidence="2">
    <location>
        <begin position="6"/>
        <end position="116"/>
    </location>
</feature>
<evidence type="ECO:0000313" key="3">
    <source>
        <dbReference type="EMBL" id="MVO78816.1"/>
    </source>
</evidence>
<dbReference type="Gene3D" id="3.40.50.2300">
    <property type="match status" value="1"/>
</dbReference>
<keyword evidence="4" id="KW-1185">Reference proteome</keyword>
<dbReference type="Proteomes" id="UP000441389">
    <property type="component" value="Unassembled WGS sequence"/>
</dbReference>